<feature type="non-terminal residue" evidence="3">
    <location>
        <position position="714"/>
    </location>
</feature>
<feature type="coiled-coil region" evidence="1">
    <location>
        <begin position="566"/>
        <end position="593"/>
    </location>
</feature>
<dbReference type="PANTHER" id="PTHR46082">
    <property type="entry name" value="ATP/GTP-BINDING PROTEIN-RELATED"/>
    <property type="match status" value="1"/>
</dbReference>
<proteinExistence type="predicted"/>
<dbReference type="Proteomes" id="UP000186855">
    <property type="component" value="Unassembled WGS sequence"/>
</dbReference>
<dbReference type="InterPro" id="IPR053137">
    <property type="entry name" value="NLR-like"/>
</dbReference>
<dbReference type="SUPFAM" id="SSF48452">
    <property type="entry name" value="TPR-like"/>
    <property type="match status" value="1"/>
</dbReference>
<comment type="caution">
    <text evidence="3">The sequence shown here is derived from an EMBL/GenBank/DDBJ whole genome shotgun (WGS) entry which is preliminary data.</text>
</comment>
<dbReference type="GO" id="GO:0043531">
    <property type="term" value="F:ADP binding"/>
    <property type="evidence" value="ECO:0007669"/>
    <property type="project" value="InterPro"/>
</dbReference>
<dbReference type="Pfam" id="PF13424">
    <property type="entry name" value="TPR_12"/>
    <property type="match status" value="1"/>
</dbReference>
<reference evidence="3 4" key="1">
    <citation type="submission" date="2016-12" db="EMBL/GenBank/DDBJ databases">
        <title>Genomic comparison of strains in the 'Actinomyces naeslundii' group.</title>
        <authorList>
            <person name="Mughal S.R."/>
            <person name="Do T."/>
            <person name="Gilbert S.C."/>
            <person name="Witherden E.A."/>
            <person name="Didelot X."/>
            <person name="Beighton D."/>
        </authorList>
    </citation>
    <scope>NUCLEOTIDE SEQUENCE [LARGE SCALE GENOMIC DNA]</scope>
    <source>
        <strain evidence="3 4">S24V</strain>
    </source>
</reference>
<dbReference type="Pfam" id="PF00931">
    <property type="entry name" value="NB-ARC"/>
    <property type="match status" value="1"/>
</dbReference>
<keyword evidence="1" id="KW-0175">Coiled coil</keyword>
<name>A0A1Q8W2G2_9ACTO</name>
<dbReference type="SUPFAM" id="SSF52540">
    <property type="entry name" value="P-loop containing nucleoside triphosphate hydrolases"/>
    <property type="match status" value="1"/>
</dbReference>
<accession>A0A1Q8W2G2</accession>
<evidence type="ECO:0000256" key="1">
    <source>
        <dbReference type="SAM" id="Coils"/>
    </source>
</evidence>
<dbReference type="Gene3D" id="3.40.50.300">
    <property type="entry name" value="P-loop containing nucleotide triphosphate hydrolases"/>
    <property type="match status" value="1"/>
</dbReference>
<dbReference type="AlphaFoldDB" id="A0A1Q8W2G2"/>
<dbReference type="InterPro" id="IPR011990">
    <property type="entry name" value="TPR-like_helical_dom_sf"/>
</dbReference>
<protein>
    <submittedName>
        <fullName evidence="3">Tetratricopeptide repeat protein</fullName>
    </submittedName>
</protein>
<dbReference type="Gene3D" id="1.25.40.10">
    <property type="entry name" value="Tetratricopeptide repeat domain"/>
    <property type="match status" value="1"/>
</dbReference>
<dbReference type="InterPro" id="IPR027417">
    <property type="entry name" value="P-loop_NTPase"/>
</dbReference>
<organism evidence="3 4">
    <name type="scientific">Actinomyces oris</name>
    <dbReference type="NCBI Taxonomy" id="544580"/>
    <lineage>
        <taxon>Bacteria</taxon>
        <taxon>Bacillati</taxon>
        <taxon>Actinomycetota</taxon>
        <taxon>Actinomycetes</taxon>
        <taxon>Actinomycetales</taxon>
        <taxon>Actinomycetaceae</taxon>
        <taxon>Actinomyces</taxon>
    </lineage>
</organism>
<dbReference type="InterPro" id="IPR003593">
    <property type="entry name" value="AAA+_ATPase"/>
</dbReference>
<gene>
    <name evidence="3" type="ORF">BKH30_02915</name>
</gene>
<dbReference type="PANTHER" id="PTHR46082:SF6">
    <property type="entry name" value="AAA+ ATPASE DOMAIN-CONTAINING PROTEIN-RELATED"/>
    <property type="match status" value="1"/>
</dbReference>
<sequence>MADPLSLAVLSMTTSLAGLVMRGAAVAVDPSWSSAASLPGETLNAWRSLRRLQQGRGDQENPLEASIKARLQKQVDDASERYKRTGATQSALAGAVTEMEVALKELSGDDATVLEAVRFPDHFETYLRRRTAGRRQYVEAVTEPFFDDLTRIVADEFIRLAPGSRGFDIAALKQILAGQEQLLDQHKKTHERLDKIADNIDNIQNTRTQPRATPTRIRFGSRPRVTSGFVEREGQDELFDAIFTRAEPRTVLTGMRGCGKTQLAAAVATRCEEEGWPLVAWINAASREELIADLYELAILAGTDAPKDIPPETIIRRFLDQLHSADAAERLVVFDNVENLDDLKGLTPKGSGVRVIITTTRRLDWDSLGWSPMTVGVFDREQSIALLCQRTGDAHRDAADQIAEALGDLPVAVTQAAATAKWGHYSLSEYFIRLSTHSLESSISRLEGDDYPDAVGVALFMAYEQALEQLRAAHPQQEKIAISLLDALSLLAASGVPTHWLLELHDDSDTVRDTLSFLKSTSIFQESTDGDKTIIHRLQGQVYRETYLSNQEKLNEARAHATSLLIEIEVDQLENFEQQRQETRNLVEQIGAVTSQDHSLPLFSDPDFVALLATTIRNAADLGMPQLALTLTDSVTRVGDTLGPDHPSTLASRNNLAGAYQAAGRLDEAIALYEQTLTDRTRILGPHHPDTLLSRNNLANAYREAGRLNEAIPL</sequence>
<dbReference type="CDD" id="cd00009">
    <property type="entry name" value="AAA"/>
    <property type="match status" value="1"/>
</dbReference>
<dbReference type="SMART" id="SM00382">
    <property type="entry name" value="AAA"/>
    <property type="match status" value="1"/>
</dbReference>
<evidence type="ECO:0000259" key="2">
    <source>
        <dbReference type="SMART" id="SM00382"/>
    </source>
</evidence>
<dbReference type="InterPro" id="IPR002182">
    <property type="entry name" value="NB-ARC"/>
</dbReference>
<dbReference type="EMBL" id="MSKI01000026">
    <property type="protein sequence ID" value="OLO55681.1"/>
    <property type="molecule type" value="Genomic_DNA"/>
</dbReference>
<feature type="domain" description="AAA+ ATPase" evidence="2">
    <location>
        <begin position="246"/>
        <end position="388"/>
    </location>
</feature>
<evidence type="ECO:0000313" key="4">
    <source>
        <dbReference type="Proteomes" id="UP000186855"/>
    </source>
</evidence>
<evidence type="ECO:0000313" key="3">
    <source>
        <dbReference type="EMBL" id="OLO55681.1"/>
    </source>
</evidence>